<evidence type="ECO:0000313" key="2">
    <source>
        <dbReference type="WBParaSite" id="RSKR_0000468700.1"/>
    </source>
</evidence>
<reference evidence="2" key="1">
    <citation type="submission" date="2016-11" db="UniProtKB">
        <authorList>
            <consortium name="WormBaseParasite"/>
        </authorList>
    </citation>
    <scope>IDENTIFICATION</scope>
    <source>
        <strain evidence="2">KR3021</strain>
    </source>
</reference>
<proteinExistence type="predicted"/>
<protein>
    <submittedName>
        <fullName evidence="2">HMG box domain-containing protein</fullName>
    </submittedName>
</protein>
<dbReference type="WBParaSite" id="RSKR_0000468700.1">
    <property type="protein sequence ID" value="RSKR_0000468700.1"/>
    <property type="gene ID" value="RSKR_0000468700"/>
</dbReference>
<sequence length="224" mass="26575">MLRKDRPFCCARQGHTCNQCKAVKRIGRLKFTFLNILYVIEEQNRVKRPMNAFMIWSKEQRKILSLQNPGIHNSELSKLLGVKWKLMNDQDKFPYVIESKKLRDIHYVKYPDYKYYNHKKVQFYDRDFNNNSTPFIPLMYIDSPSNGNNVEDDTILDPSIMGIYLSRQDILYLLKNEHEFHEYFPAVSKAQNTRVTRSKGVKNEQEVIFDTVSDENVFEESDAN</sequence>
<evidence type="ECO:0000313" key="1">
    <source>
        <dbReference type="Proteomes" id="UP000095286"/>
    </source>
</evidence>
<organism evidence="1 2">
    <name type="scientific">Rhabditophanes sp. KR3021</name>
    <dbReference type="NCBI Taxonomy" id="114890"/>
    <lineage>
        <taxon>Eukaryota</taxon>
        <taxon>Metazoa</taxon>
        <taxon>Ecdysozoa</taxon>
        <taxon>Nematoda</taxon>
        <taxon>Chromadorea</taxon>
        <taxon>Rhabditida</taxon>
        <taxon>Tylenchina</taxon>
        <taxon>Panagrolaimomorpha</taxon>
        <taxon>Strongyloidoidea</taxon>
        <taxon>Alloionematidae</taxon>
        <taxon>Rhabditophanes</taxon>
    </lineage>
</organism>
<dbReference type="Proteomes" id="UP000095286">
    <property type="component" value="Unplaced"/>
</dbReference>
<accession>A0AC35TVP9</accession>
<name>A0AC35TVP9_9BILA</name>